<feature type="domain" description="Importin N-terminal" evidence="4">
    <location>
        <begin position="35"/>
        <end position="105"/>
    </location>
</feature>
<dbReference type="InterPro" id="IPR016024">
    <property type="entry name" value="ARM-type_fold"/>
</dbReference>
<dbReference type="InterPro" id="IPR013598">
    <property type="entry name" value="Exportin-1/Importin-b-like"/>
</dbReference>
<organism evidence="5 6">
    <name type="scientific">Ladona fulva</name>
    <name type="common">Scarce chaser dragonfly</name>
    <name type="synonym">Libellula fulva</name>
    <dbReference type="NCBI Taxonomy" id="123851"/>
    <lineage>
        <taxon>Eukaryota</taxon>
        <taxon>Metazoa</taxon>
        <taxon>Ecdysozoa</taxon>
        <taxon>Arthropoda</taxon>
        <taxon>Hexapoda</taxon>
        <taxon>Insecta</taxon>
        <taxon>Pterygota</taxon>
        <taxon>Palaeoptera</taxon>
        <taxon>Odonata</taxon>
        <taxon>Epiprocta</taxon>
        <taxon>Anisoptera</taxon>
        <taxon>Libelluloidea</taxon>
        <taxon>Libellulidae</taxon>
        <taxon>Ladona</taxon>
    </lineage>
</organism>
<dbReference type="OrthoDB" id="431626at2759"/>
<proteinExistence type="predicted"/>
<dbReference type="InterPro" id="IPR001494">
    <property type="entry name" value="Importin-beta_N"/>
</dbReference>
<dbReference type="GO" id="GO:0031267">
    <property type="term" value="F:small GTPase binding"/>
    <property type="evidence" value="ECO:0007669"/>
    <property type="project" value="InterPro"/>
</dbReference>
<name>A0A8K0KL98_LADFU</name>
<comment type="caution">
    <text evidence="5">The sequence shown here is derived from an EMBL/GenBank/DDBJ whole genome shotgun (WGS) entry which is preliminary data.</text>
</comment>
<keyword evidence="2" id="KW-0813">Transport</keyword>
<dbReference type="Pfam" id="PF08389">
    <property type="entry name" value="Xpo1"/>
    <property type="match status" value="1"/>
</dbReference>
<dbReference type="PROSITE" id="PS50166">
    <property type="entry name" value="IMPORTIN_B_NT"/>
    <property type="match status" value="1"/>
</dbReference>
<evidence type="ECO:0000313" key="6">
    <source>
        <dbReference type="Proteomes" id="UP000792457"/>
    </source>
</evidence>
<dbReference type="Proteomes" id="UP000792457">
    <property type="component" value="Unassembled WGS sequence"/>
</dbReference>
<evidence type="ECO:0000259" key="4">
    <source>
        <dbReference type="PROSITE" id="PS50166"/>
    </source>
</evidence>
<dbReference type="SUPFAM" id="SSF48371">
    <property type="entry name" value="ARM repeat"/>
    <property type="match status" value="1"/>
</dbReference>
<accession>A0A8K0KL98</accession>
<sequence>MSVLNDQDFNRPLKEALLDALECILSPVQEVMKAAEERAKVLEVTEDYGIQLLQVMIDPGYNIAMRQLASVMFNRYIECHWTTAAESFQEPEVPEELKENIKQILPLGLKESASKIRTSVAHTIATIASFDWPDQWPNLYDALLAHLTSGDEWAVHGAIRVIREMCKTLNHHICVVSEIILREMNEIVKNDQKFSPRIRSRAIEVFISCATIVLYEVKIQKQLSPLKEVINQILPNFYEALVKVLLMQEGSHIDMRMKTQVIKDKKS</sequence>
<gene>
    <name evidence="5" type="ORF">J437_LFUL016555</name>
</gene>
<dbReference type="GO" id="GO:0006606">
    <property type="term" value="P:protein import into nucleus"/>
    <property type="evidence" value="ECO:0007669"/>
    <property type="project" value="TreeGrafter"/>
</dbReference>
<keyword evidence="3" id="KW-0539">Nucleus</keyword>
<keyword evidence="6" id="KW-1185">Reference proteome</keyword>
<comment type="subcellular location">
    <subcellularLocation>
        <location evidence="1">Nucleus</location>
    </subcellularLocation>
</comment>
<dbReference type="GO" id="GO:0005635">
    <property type="term" value="C:nuclear envelope"/>
    <property type="evidence" value="ECO:0007669"/>
    <property type="project" value="TreeGrafter"/>
</dbReference>
<evidence type="ECO:0000313" key="5">
    <source>
        <dbReference type="EMBL" id="KAG8237354.1"/>
    </source>
</evidence>
<reference evidence="5" key="2">
    <citation type="submission" date="2017-10" db="EMBL/GenBank/DDBJ databases">
        <title>Ladona fulva Genome sequencing and assembly.</title>
        <authorList>
            <person name="Murali S."/>
            <person name="Richards S."/>
            <person name="Bandaranaike D."/>
            <person name="Bellair M."/>
            <person name="Blankenburg K."/>
            <person name="Chao H."/>
            <person name="Dinh H."/>
            <person name="Doddapaneni H."/>
            <person name="Dugan-Rocha S."/>
            <person name="Elkadiri S."/>
            <person name="Gnanaolivu R."/>
            <person name="Hernandez B."/>
            <person name="Skinner E."/>
            <person name="Javaid M."/>
            <person name="Lee S."/>
            <person name="Li M."/>
            <person name="Ming W."/>
            <person name="Munidasa M."/>
            <person name="Muniz J."/>
            <person name="Nguyen L."/>
            <person name="Hughes D."/>
            <person name="Osuji N."/>
            <person name="Pu L.-L."/>
            <person name="Puazo M."/>
            <person name="Qu C."/>
            <person name="Quiroz J."/>
            <person name="Raj R."/>
            <person name="Weissenberger G."/>
            <person name="Xin Y."/>
            <person name="Zou X."/>
            <person name="Han Y."/>
            <person name="Worley K."/>
            <person name="Muzny D."/>
            <person name="Gibbs R."/>
        </authorList>
    </citation>
    <scope>NUCLEOTIDE SEQUENCE</scope>
    <source>
        <strain evidence="5">Sampled in the wild</strain>
    </source>
</reference>
<reference evidence="5" key="1">
    <citation type="submission" date="2013-04" db="EMBL/GenBank/DDBJ databases">
        <authorList>
            <person name="Qu J."/>
            <person name="Murali S.C."/>
            <person name="Bandaranaike D."/>
            <person name="Bellair M."/>
            <person name="Blankenburg K."/>
            <person name="Chao H."/>
            <person name="Dinh H."/>
            <person name="Doddapaneni H."/>
            <person name="Downs B."/>
            <person name="Dugan-Rocha S."/>
            <person name="Elkadiri S."/>
            <person name="Gnanaolivu R.D."/>
            <person name="Hernandez B."/>
            <person name="Javaid M."/>
            <person name="Jayaseelan J.C."/>
            <person name="Lee S."/>
            <person name="Li M."/>
            <person name="Ming W."/>
            <person name="Munidasa M."/>
            <person name="Muniz J."/>
            <person name="Nguyen L."/>
            <person name="Ongeri F."/>
            <person name="Osuji N."/>
            <person name="Pu L.-L."/>
            <person name="Puazo M."/>
            <person name="Qu C."/>
            <person name="Quiroz J."/>
            <person name="Raj R."/>
            <person name="Weissenberger G."/>
            <person name="Xin Y."/>
            <person name="Zou X."/>
            <person name="Han Y."/>
            <person name="Richards S."/>
            <person name="Worley K."/>
            <person name="Muzny D."/>
            <person name="Gibbs R."/>
        </authorList>
    </citation>
    <scope>NUCLEOTIDE SEQUENCE</scope>
    <source>
        <strain evidence="5">Sampled in the wild</strain>
    </source>
</reference>
<dbReference type="GO" id="GO:0005829">
    <property type="term" value="C:cytosol"/>
    <property type="evidence" value="ECO:0007669"/>
    <property type="project" value="TreeGrafter"/>
</dbReference>
<dbReference type="PANTHER" id="PTHR10997">
    <property type="entry name" value="IMPORTIN-7, 8, 11"/>
    <property type="match status" value="1"/>
</dbReference>
<dbReference type="AlphaFoldDB" id="A0A8K0KL98"/>
<dbReference type="EMBL" id="KZ309157">
    <property type="protein sequence ID" value="KAG8237354.1"/>
    <property type="molecule type" value="Genomic_DNA"/>
</dbReference>
<dbReference type="InterPro" id="IPR011989">
    <property type="entry name" value="ARM-like"/>
</dbReference>
<evidence type="ECO:0000256" key="3">
    <source>
        <dbReference type="ARBA" id="ARBA00023242"/>
    </source>
</evidence>
<evidence type="ECO:0000256" key="1">
    <source>
        <dbReference type="ARBA" id="ARBA00004123"/>
    </source>
</evidence>
<dbReference type="Pfam" id="PF03810">
    <property type="entry name" value="IBN_N"/>
    <property type="match status" value="1"/>
</dbReference>
<dbReference type="Gene3D" id="1.25.10.10">
    <property type="entry name" value="Leucine-rich Repeat Variant"/>
    <property type="match status" value="1"/>
</dbReference>
<evidence type="ECO:0000256" key="2">
    <source>
        <dbReference type="ARBA" id="ARBA00022448"/>
    </source>
</evidence>
<dbReference type="PANTHER" id="PTHR10997:SF9">
    <property type="entry name" value="IMPORTIN-9"/>
    <property type="match status" value="1"/>
</dbReference>
<protein>
    <recommendedName>
        <fullName evidence="4">Importin N-terminal domain-containing protein</fullName>
    </recommendedName>
</protein>